<evidence type="ECO:0000256" key="1">
    <source>
        <dbReference type="ARBA" id="ARBA00004413"/>
    </source>
</evidence>
<feature type="compositionally biased region" description="Basic and acidic residues" evidence="12">
    <location>
        <begin position="333"/>
        <end position="352"/>
    </location>
</feature>
<proteinExistence type="inferred from homology"/>
<keyword evidence="5" id="KW-0479">Metal-binding</keyword>
<evidence type="ECO:0000313" key="14">
    <source>
        <dbReference type="EMBL" id="KAD3068996.1"/>
    </source>
</evidence>
<keyword evidence="3" id="KW-1003">Cell membrane</keyword>
<dbReference type="GO" id="GO:0005886">
    <property type="term" value="C:plasma membrane"/>
    <property type="evidence" value="ECO:0007669"/>
    <property type="project" value="UniProtKB-SubCell"/>
</dbReference>
<feature type="compositionally biased region" description="Polar residues" evidence="12">
    <location>
        <begin position="183"/>
        <end position="192"/>
    </location>
</feature>
<dbReference type="Gene3D" id="3.30.160.60">
    <property type="entry name" value="Classic Zinc Finger"/>
    <property type="match status" value="1"/>
</dbReference>
<organism evidence="14 15">
    <name type="scientific">Mikania micrantha</name>
    <name type="common">bitter vine</name>
    <dbReference type="NCBI Taxonomy" id="192012"/>
    <lineage>
        <taxon>Eukaryota</taxon>
        <taxon>Viridiplantae</taxon>
        <taxon>Streptophyta</taxon>
        <taxon>Embryophyta</taxon>
        <taxon>Tracheophyta</taxon>
        <taxon>Spermatophyta</taxon>
        <taxon>Magnoliopsida</taxon>
        <taxon>eudicotyledons</taxon>
        <taxon>Gunneridae</taxon>
        <taxon>Pentapetalae</taxon>
        <taxon>asterids</taxon>
        <taxon>campanulids</taxon>
        <taxon>Asterales</taxon>
        <taxon>Asteraceae</taxon>
        <taxon>Asteroideae</taxon>
        <taxon>Heliantheae alliance</taxon>
        <taxon>Eupatorieae</taxon>
        <taxon>Mikania</taxon>
    </lineage>
</organism>
<dbReference type="EMBL" id="SZYD01000017">
    <property type="protein sequence ID" value="KAD3068996.1"/>
    <property type="molecule type" value="Genomic_DNA"/>
</dbReference>
<evidence type="ECO:0000256" key="8">
    <source>
        <dbReference type="ARBA" id="ARBA00023136"/>
    </source>
</evidence>
<evidence type="ECO:0000313" key="15">
    <source>
        <dbReference type="Proteomes" id="UP000326396"/>
    </source>
</evidence>
<comment type="caution">
    <text evidence="14">The sequence shown here is derived from an EMBL/GenBank/DDBJ whole genome shotgun (WGS) entry which is preliminary data.</text>
</comment>
<dbReference type="Proteomes" id="UP000326396">
    <property type="component" value="Linkage Group LG7"/>
</dbReference>
<evidence type="ECO:0000256" key="10">
    <source>
        <dbReference type="ARBA" id="ARBA00024211"/>
    </source>
</evidence>
<keyword evidence="8" id="KW-0472">Membrane</keyword>
<feature type="region of interest" description="Disordered" evidence="12">
    <location>
        <begin position="243"/>
        <end position="280"/>
    </location>
</feature>
<dbReference type="GO" id="GO:0051301">
    <property type="term" value="P:cell division"/>
    <property type="evidence" value="ECO:0007669"/>
    <property type="project" value="UniProtKB-KW"/>
</dbReference>
<feature type="compositionally biased region" description="Polar residues" evidence="12">
    <location>
        <begin position="257"/>
        <end position="269"/>
    </location>
</feature>
<evidence type="ECO:0000256" key="2">
    <source>
        <dbReference type="ARBA" id="ARBA00022473"/>
    </source>
</evidence>
<keyword evidence="2" id="KW-0217">Developmental protein</keyword>
<dbReference type="GO" id="GO:0051258">
    <property type="term" value="P:protein polymerization"/>
    <property type="evidence" value="ECO:0007669"/>
    <property type="project" value="UniProtKB-ARBA"/>
</dbReference>
<dbReference type="Pfam" id="PF06136">
    <property type="entry name" value="SOK"/>
    <property type="match status" value="1"/>
</dbReference>
<accession>A0A5N6M601</accession>
<evidence type="ECO:0000256" key="4">
    <source>
        <dbReference type="ARBA" id="ARBA00022618"/>
    </source>
</evidence>
<dbReference type="InterPro" id="IPR049899">
    <property type="entry name" value="Znf_C2HC_C3H"/>
</dbReference>
<keyword evidence="7" id="KW-0862">Zinc</keyword>
<evidence type="ECO:0000256" key="3">
    <source>
        <dbReference type="ARBA" id="ARBA00022475"/>
    </source>
</evidence>
<evidence type="ECO:0000259" key="13">
    <source>
        <dbReference type="PROSITE" id="PS52027"/>
    </source>
</evidence>
<evidence type="ECO:0000256" key="6">
    <source>
        <dbReference type="ARBA" id="ARBA00022771"/>
    </source>
</evidence>
<evidence type="ECO:0000256" key="7">
    <source>
        <dbReference type="ARBA" id="ARBA00022833"/>
    </source>
</evidence>
<name>A0A5N6M601_9ASTR</name>
<dbReference type="AlphaFoldDB" id="A0A5N6M601"/>
<evidence type="ECO:0000256" key="5">
    <source>
        <dbReference type="ARBA" id="ARBA00022723"/>
    </source>
</evidence>
<sequence>MLQLLTPVQFNRCQATELSFSFSQDFKLGKLMEDKAGSGGCNGGGEVRKIHIVYFLSRKGLIEHPHLIRLHHLSRTGVHLKDVKRWLSELRGKDMPESFAWAYKRRYKAGYVWQDLLDDDLITPISDNEYVLKGSEISSITFNNDLLSSYGEKDSSKTKTSPPLIKIDIKDPKTPFAKESQDHSSNSSTKTSFEIEELPSFGSETSTEDTTKQQEDYQFVKHEEQNQKKAELSSFLETYLNKDKNDKKIKKGGNQKETNGSKASRASNHSFEKSSSYSGSGATHTFLNLITCGIVDTNDSAMTIIKRKDGMMKGDKLGGSERVSIGHWTALDQKQRDKRKDESKTSHHLSDANNKRTIRAAYKLVNCPYCSQCGRQFNPEKLHTHMKSCQRMKSLAKAAKSMSEKLLDINQKRPTKDSSF</sequence>
<feature type="region of interest" description="Disordered" evidence="12">
    <location>
        <begin position="150"/>
        <end position="214"/>
    </location>
</feature>
<dbReference type="PANTHER" id="PTHR31083">
    <property type="entry name" value="UPSTREAM OF FLC PROTEIN (DUF966)"/>
    <property type="match status" value="1"/>
</dbReference>
<reference evidence="14 15" key="1">
    <citation type="submission" date="2019-05" db="EMBL/GenBank/DDBJ databases">
        <title>Mikania micrantha, genome provides insights into the molecular mechanism of rapid growth.</title>
        <authorList>
            <person name="Liu B."/>
        </authorList>
    </citation>
    <scope>NUCLEOTIDE SEQUENCE [LARGE SCALE GENOMIC DNA]</scope>
    <source>
        <strain evidence="14">NLD-2019</strain>
        <tissue evidence="14">Leaf</tissue>
    </source>
</reference>
<gene>
    <name evidence="14" type="ORF">E3N88_36876</name>
</gene>
<feature type="region of interest" description="Disordered" evidence="12">
    <location>
        <begin position="330"/>
        <end position="352"/>
    </location>
</feature>
<dbReference type="PANTHER" id="PTHR31083:SF5">
    <property type="entry name" value="PROTEIN SOSEKI 1"/>
    <property type="match status" value="1"/>
</dbReference>
<protein>
    <recommendedName>
        <fullName evidence="13">C2HC/C3H-type domain-containing protein</fullName>
    </recommendedName>
</protein>
<keyword evidence="15" id="KW-1185">Reference proteome</keyword>
<keyword evidence="6 11" id="KW-0863">Zinc-finger</keyword>
<feature type="domain" description="C2HC/C3H-type" evidence="13">
    <location>
        <begin position="363"/>
        <end position="395"/>
    </location>
</feature>
<comment type="subcellular location">
    <subcellularLocation>
        <location evidence="1">Cell membrane</location>
        <topology evidence="1">Peripheral membrane protein</topology>
        <orientation evidence="1">Cytoplasmic side</orientation>
    </subcellularLocation>
</comment>
<dbReference type="GO" id="GO:0008270">
    <property type="term" value="F:zinc ion binding"/>
    <property type="evidence" value="ECO:0007669"/>
    <property type="project" value="UniProtKB-KW"/>
</dbReference>
<dbReference type="OrthoDB" id="1907705at2759"/>
<evidence type="ECO:0000256" key="11">
    <source>
        <dbReference type="PROSITE-ProRule" id="PRU01371"/>
    </source>
</evidence>
<keyword evidence="9" id="KW-0131">Cell cycle</keyword>
<dbReference type="InterPro" id="IPR010369">
    <property type="entry name" value="SOK"/>
</dbReference>
<comment type="similarity">
    <text evidence="10">Belongs to the SOSEKI family.</text>
</comment>
<dbReference type="PROSITE" id="PS52027">
    <property type="entry name" value="ZF_C2HC_C3H"/>
    <property type="match status" value="1"/>
</dbReference>
<evidence type="ECO:0000256" key="12">
    <source>
        <dbReference type="SAM" id="MobiDB-lite"/>
    </source>
</evidence>
<evidence type="ECO:0000256" key="9">
    <source>
        <dbReference type="ARBA" id="ARBA00023306"/>
    </source>
</evidence>
<dbReference type="InterPro" id="IPR048351">
    <property type="entry name" value="SOK_DIX"/>
</dbReference>
<keyword evidence="4" id="KW-0132">Cell division</keyword>